<accession>A0A517ZK69</accession>
<dbReference type="KEGG" id="sdyn:Mal52_13630"/>
<dbReference type="AlphaFoldDB" id="A0A517ZK69"/>
<organism evidence="1 2">
    <name type="scientific">Symmachiella dynata</name>
    <dbReference type="NCBI Taxonomy" id="2527995"/>
    <lineage>
        <taxon>Bacteria</taxon>
        <taxon>Pseudomonadati</taxon>
        <taxon>Planctomycetota</taxon>
        <taxon>Planctomycetia</taxon>
        <taxon>Planctomycetales</taxon>
        <taxon>Planctomycetaceae</taxon>
        <taxon>Symmachiella</taxon>
    </lineage>
</organism>
<dbReference type="RefSeq" id="WP_145374894.1">
    <property type="nucleotide sequence ID" value="NZ_CP036276.1"/>
</dbReference>
<evidence type="ECO:0000313" key="2">
    <source>
        <dbReference type="Proteomes" id="UP000319383"/>
    </source>
</evidence>
<proteinExistence type="predicted"/>
<name>A0A517ZK69_9PLAN</name>
<keyword evidence="2" id="KW-1185">Reference proteome</keyword>
<dbReference type="Proteomes" id="UP000319383">
    <property type="component" value="Chromosome"/>
</dbReference>
<reference evidence="1 2" key="1">
    <citation type="submission" date="2019-02" db="EMBL/GenBank/DDBJ databases">
        <title>Deep-cultivation of Planctomycetes and their phenomic and genomic characterization uncovers novel biology.</title>
        <authorList>
            <person name="Wiegand S."/>
            <person name="Jogler M."/>
            <person name="Boedeker C."/>
            <person name="Pinto D."/>
            <person name="Vollmers J."/>
            <person name="Rivas-Marin E."/>
            <person name="Kohn T."/>
            <person name="Peeters S.H."/>
            <person name="Heuer A."/>
            <person name="Rast P."/>
            <person name="Oberbeckmann S."/>
            <person name="Bunk B."/>
            <person name="Jeske O."/>
            <person name="Meyerdierks A."/>
            <person name="Storesund J.E."/>
            <person name="Kallscheuer N."/>
            <person name="Luecker S."/>
            <person name="Lage O.M."/>
            <person name="Pohl T."/>
            <person name="Merkel B.J."/>
            <person name="Hornburger P."/>
            <person name="Mueller R.-W."/>
            <person name="Bruemmer F."/>
            <person name="Labrenz M."/>
            <person name="Spormann A.M."/>
            <person name="Op den Camp H."/>
            <person name="Overmann J."/>
            <person name="Amann R."/>
            <person name="Jetten M.S.M."/>
            <person name="Mascher T."/>
            <person name="Medema M.H."/>
            <person name="Devos D.P."/>
            <person name="Kaster A.-K."/>
            <person name="Ovreas L."/>
            <person name="Rohde M."/>
            <person name="Galperin M.Y."/>
            <person name="Jogler C."/>
        </authorList>
    </citation>
    <scope>NUCLEOTIDE SEQUENCE [LARGE SCALE GENOMIC DNA]</scope>
    <source>
        <strain evidence="1 2">Mal52</strain>
    </source>
</reference>
<dbReference type="EMBL" id="CP036276">
    <property type="protein sequence ID" value="QDU42894.1"/>
    <property type="molecule type" value="Genomic_DNA"/>
</dbReference>
<evidence type="ECO:0000313" key="1">
    <source>
        <dbReference type="EMBL" id="QDU42894.1"/>
    </source>
</evidence>
<gene>
    <name evidence="1" type="ORF">Mal52_13630</name>
</gene>
<protein>
    <submittedName>
        <fullName evidence="1">Uncharacterized protein</fullName>
    </submittedName>
</protein>
<sequence length="220" mass="25504">MGRQRYFENLDEMALVGHDGTRLDRRMLDLDRDRAVRLARDVQQACEMESERLKVGLLHSEGFAQRQIATEIGKNASTVSRQLPRTMLLLRASITAMLLDQWLRYRDCCMISLQTARPLDWQQDRYLVAMPGHRRTTLIRPRRDYVNRILRKQRSLLERAADLDADDGVPCMAVWQELSTCCWCIDFSLLYADRDQAMKAACENDINAIFHVASGRLDTL</sequence>